<protein>
    <submittedName>
        <fullName evidence="1">Glutamine synthetase</fullName>
        <ecNumber evidence="1">6.3.1.2</ecNumber>
    </submittedName>
</protein>
<dbReference type="SUPFAM" id="SSF54368">
    <property type="entry name" value="Glutamine synthetase, N-terminal domain"/>
    <property type="match status" value="1"/>
</dbReference>
<dbReference type="Proteomes" id="UP000254503">
    <property type="component" value="Unassembled WGS sequence"/>
</dbReference>
<dbReference type="GO" id="GO:0004356">
    <property type="term" value="F:glutamine synthetase activity"/>
    <property type="evidence" value="ECO:0007669"/>
    <property type="project" value="UniProtKB-EC"/>
</dbReference>
<dbReference type="EMBL" id="UGDD01000002">
    <property type="protein sequence ID" value="STJ57642.1"/>
    <property type="molecule type" value="Genomic_DNA"/>
</dbReference>
<dbReference type="GO" id="GO:0006542">
    <property type="term" value="P:glutamine biosynthetic process"/>
    <property type="evidence" value="ECO:0007669"/>
    <property type="project" value="InterPro"/>
</dbReference>
<dbReference type="EC" id="6.3.1.2" evidence="1"/>
<evidence type="ECO:0000313" key="1">
    <source>
        <dbReference type="EMBL" id="STJ57642.1"/>
    </source>
</evidence>
<gene>
    <name evidence="1" type="primary">glnA_1</name>
    <name evidence="1" type="ORF">NCTC9045_05688</name>
</gene>
<reference evidence="1 2" key="1">
    <citation type="submission" date="2018-06" db="EMBL/GenBank/DDBJ databases">
        <authorList>
            <consortium name="Pathogen Informatics"/>
            <person name="Doyle S."/>
        </authorList>
    </citation>
    <scope>NUCLEOTIDE SEQUENCE [LARGE SCALE GENOMIC DNA]</scope>
    <source>
        <strain evidence="1 2">NCTC9045</strain>
    </source>
</reference>
<dbReference type="Gene3D" id="3.10.20.70">
    <property type="entry name" value="Glutamine synthetase, N-terminal domain"/>
    <property type="match status" value="1"/>
</dbReference>
<proteinExistence type="predicted"/>
<name>A0A376X627_ECOLX</name>
<keyword evidence="1" id="KW-0436">Ligase</keyword>
<sequence length="38" mass="4362">MSAEHVLTMLNEHEVKFVDLRFTDTKGKNSTSLSLLIR</sequence>
<organism evidence="1 2">
    <name type="scientific">Escherichia coli</name>
    <dbReference type="NCBI Taxonomy" id="562"/>
    <lineage>
        <taxon>Bacteria</taxon>
        <taxon>Pseudomonadati</taxon>
        <taxon>Pseudomonadota</taxon>
        <taxon>Gammaproteobacteria</taxon>
        <taxon>Enterobacterales</taxon>
        <taxon>Enterobacteriaceae</taxon>
        <taxon>Escherichia</taxon>
    </lineage>
</organism>
<evidence type="ECO:0000313" key="2">
    <source>
        <dbReference type="Proteomes" id="UP000254503"/>
    </source>
</evidence>
<dbReference type="AlphaFoldDB" id="A0A376X627"/>
<dbReference type="InterPro" id="IPR036651">
    <property type="entry name" value="Gln_synt_N_sf"/>
</dbReference>
<accession>A0A376X627</accession>